<accession>A0A1M5GKT5</accession>
<dbReference type="EMBL" id="FQVU01000002">
    <property type="protein sequence ID" value="SHG04329.1"/>
    <property type="molecule type" value="Genomic_DNA"/>
</dbReference>
<dbReference type="STRING" id="1206085.SAMN05443575_1209"/>
<gene>
    <name evidence="1" type="ORF">SAMN05443575_1209</name>
</gene>
<dbReference type="Proteomes" id="UP000186132">
    <property type="component" value="Unassembled WGS sequence"/>
</dbReference>
<evidence type="ECO:0008006" key="3">
    <source>
        <dbReference type="Google" id="ProtNLM"/>
    </source>
</evidence>
<keyword evidence="2" id="KW-1185">Reference proteome</keyword>
<organism evidence="1 2">
    <name type="scientific">Jatrophihabitans endophyticus</name>
    <dbReference type="NCBI Taxonomy" id="1206085"/>
    <lineage>
        <taxon>Bacteria</taxon>
        <taxon>Bacillati</taxon>
        <taxon>Actinomycetota</taxon>
        <taxon>Actinomycetes</taxon>
        <taxon>Jatrophihabitantales</taxon>
        <taxon>Jatrophihabitantaceae</taxon>
        <taxon>Jatrophihabitans</taxon>
    </lineage>
</organism>
<dbReference type="AlphaFoldDB" id="A0A1M5GKT5"/>
<proteinExistence type="predicted"/>
<name>A0A1M5GKT5_9ACTN</name>
<protein>
    <recommendedName>
        <fullName evidence="3">IrrE N-terminal-like domain-containing protein</fullName>
    </recommendedName>
</protein>
<evidence type="ECO:0000313" key="1">
    <source>
        <dbReference type="EMBL" id="SHG04329.1"/>
    </source>
</evidence>
<reference evidence="1 2" key="1">
    <citation type="submission" date="2016-11" db="EMBL/GenBank/DDBJ databases">
        <authorList>
            <person name="Jaros S."/>
            <person name="Januszkiewicz K."/>
            <person name="Wedrychowicz H."/>
        </authorList>
    </citation>
    <scope>NUCLEOTIDE SEQUENCE [LARGE SCALE GENOMIC DNA]</scope>
    <source>
        <strain evidence="1 2">DSM 45627</strain>
    </source>
</reference>
<evidence type="ECO:0000313" key="2">
    <source>
        <dbReference type="Proteomes" id="UP000186132"/>
    </source>
</evidence>
<sequence>MTPCHRPAVIRDPYPTARYDPWRDLATNWPEVAVRVIPLPGDLLGVLRYPSIALRAGTSAAQRRSTLAHEIVHLERGTQACGPGDAREEALVEAEAARRLVAAGDLARAIRELGNRAAVGAVAALLDVDTQLLRARLAGVTAAERTALEAVAGDGFTAA</sequence>